<dbReference type="GO" id="GO:0005634">
    <property type="term" value="C:nucleus"/>
    <property type="evidence" value="ECO:0007669"/>
    <property type="project" value="TreeGrafter"/>
</dbReference>
<evidence type="ECO:0000313" key="4">
    <source>
        <dbReference type="EMBL" id="OAY77445.1"/>
    </source>
</evidence>
<dbReference type="InterPro" id="IPR036397">
    <property type="entry name" value="RNaseH_sf"/>
</dbReference>
<dbReference type="GO" id="GO:0006139">
    <property type="term" value="P:nucleobase-containing compound metabolic process"/>
    <property type="evidence" value="ECO:0007669"/>
    <property type="project" value="InterPro"/>
</dbReference>
<dbReference type="PANTHER" id="PTHR13620:SF105">
    <property type="entry name" value="OS01G0737700 PROTEIN"/>
    <property type="match status" value="1"/>
</dbReference>
<gene>
    <name evidence="4" type="ORF">ACMD2_10287</name>
</gene>
<dbReference type="GO" id="GO:0008408">
    <property type="term" value="F:3'-5' exonuclease activity"/>
    <property type="evidence" value="ECO:0007669"/>
    <property type="project" value="InterPro"/>
</dbReference>
<name>A0A199VL25_ANACO</name>
<reference evidence="4 5" key="1">
    <citation type="journal article" date="2016" name="DNA Res.">
        <title>The draft genome of MD-2 pineapple using hybrid error correction of long reads.</title>
        <authorList>
            <person name="Redwan R.M."/>
            <person name="Saidin A."/>
            <person name="Kumar S.V."/>
        </authorList>
    </citation>
    <scope>NUCLEOTIDE SEQUENCE [LARGE SCALE GENOMIC DNA]</scope>
    <source>
        <strain evidence="5">cv. MD2</strain>
        <tissue evidence="4">Leaf</tissue>
    </source>
</reference>
<accession>A0A199VL25</accession>
<protein>
    <recommendedName>
        <fullName evidence="3">3'-5' exonuclease domain-containing protein</fullName>
    </recommendedName>
</protein>
<keyword evidence="1" id="KW-0540">Nuclease</keyword>
<dbReference type="GO" id="GO:0003676">
    <property type="term" value="F:nucleic acid binding"/>
    <property type="evidence" value="ECO:0007669"/>
    <property type="project" value="InterPro"/>
</dbReference>
<dbReference type="PANTHER" id="PTHR13620">
    <property type="entry name" value="3-5 EXONUCLEASE"/>
    <property type="match status" value="1"/>
</dbReference>
<sequence length="750" mass="83483">MSAESRLVGTTHIVTFPGLAFASPRGIFTTATRSAAMVANWVDRIIVAYGTRGPLNPQVVGLIVMSQPELHVSDNYPIALLQLCVGSDCLIYQLLHRDAAHPPELENFFKDPRFCFVGDAVNEHADRLLSEQGLLVRNTVDLADAVAERLRRPELRSARLDRLMREVMGAEIEMPEDVRLSSWQQRVLQPHQVAYACADAFISYQIGMDGSFTVGFALHSVHTTITSFSADAFRWLVNLYCRHPRFSGLVVGLAIEQRPVRPSSADQRTVAVLQLCVDQQCLIFQVVLADRIPFFLVSLLNCRTCRFVSMDAAAVANRLRNEYGLAVRNAVDLGELAAERMGRADLRRANVLVLAREVAGIEANTGAVTSRWDQPDLSMNQIVKASADAFLALEVGRRLLHLYMAFSKYGNNQLSGELSHFVHATVTSSGDEAFKWVRNLHSRHPGISGIVIGLAIEQRPSADQRKIAVLQLSVDHQCLIFQIARADWTPSLLRRLLDSHTCHFVSVDAAAVADRLRNEHGIVVRNMVDLGELAAERTGLADLRRANVLVLAREVVGVGVYTGAVTSRWDQPDLSMNQIVRACADAFLASEVGRRLLQRTIVGVDVKCRLPLDPDDRVIALLSLCIGRRCLVFQIFHAESIPYVLRTFFRYSGCRFVCMSARGVANDLWDECRLRVRNRVDLGELAAERMARPDLRWAPLRVLEQEVLGVEVNIRCAIGAWDQNPLSKVQIARACAAVFMASEIGRWLLQ</sequence>
<dbReference type="Gene3D" id="3.30.420.10">
    <property type="entry name" value="Ribonuclease H-like superfamily/Ribonuclease H"/>
    <property type="match status" value="4"/>
</dbReference>
<dbReference type="SUPFAM" id="SSF53098">
    <property type="entry name" value="Ribonuclease H-like"/>
    <property type="match status" value="4"/>
</dbReference>
<evidence type="ECO:0000256" key="1">
    <source>
        <dbReference type="ARBA" id="ARBA00022722"/>
    </source>
</evidence>
<dbReference type="Pfam" id="PF01612">
    <property type="entry name" value="DNA_pol_A_exo1"/>
    <property type="match status" value="1"/>
</dbReference>
<evidence type="ECO:0000313" key="5">
    <source>
        <dbReference type="Proteomes" id="UP000092600"/>
    </source>
</evidence>
<dbReference type="InterPro" id="IPR002562">
    <property type="entry name" value="3'-5'_exonuclease_dom"/>
</dbReference>
<dbReference type="AlphaFoldDB" id="A0A199VL25"/>
<comment type="caution">
    <text evidence="4">The sequence shown here is derived from an EMBL/GenBank/DDBJ whole genome shotgun (WGS) entry which is preliminary data.</text>
</comment>
<dbReference type="STRING" id="4615.A0A199VL25"/>
<dbReference type="EMBL" id="LSRQ01001532">
    <property type="protein sequence ID" value="OAY77445.1"/>
    <property type="molecule type" value="Genomic_DNA"/>
</dbReference>
<dbReference type="CDD" id="cd06141">
    <property type="entry name" value="WRN_exo"/>
    <property type="match status" value="1"/>
</dbReference>
<dbReference type="InterPro" id="IPR012337">
    <property type="entry name" value="RNaseH-like_sf"/>
</dbReference>
<evidence type="ECO:0000259" key="3">
    <source>
        <dbReference type="Pfam" id="PF01612"/>
    </source>
</evidence>
<proteinExistence type="predicted"/>
<dbReference type="InterPro" id="IPR051132">
    <property type="entry name" value="3-5_Exonuclease_domain"/>
</dbReference>
<dbReference type="GO" id="GO:0005737">
    <property type="term" value="C:cytoplasm"/>
    <property type="evidence" value="ECO:0007669"/>
    <property type="project" value="TreeGrafter"/>
</dbReference>
<feature type="domain" description="3'-5' exonuclease" evidence="3">
    <location>
        <begin position="77"/>
        <end position="206"/>
    </location>
</feature>
<dbReference type="Proteomes" id="UP000092600">
    <property type="component" value="Unassembled WGS sequence"/>
</dbReference>
<keyword evidence="2" id="KW-0378">Hydrolase</keyword>
<evidence type="ECO:0000256" key="2">
    <source>
        <dbReference type="ARBA" id="ARBA00022801"/>
    </source>
</evidence>
<organism evidence="4 5">
    <name type="scientific">Ananas comosus</name>
    <name type="common">Pineapple</name>
    <name type="synonym">Ananas ananas</name>
    <dbReference type="NCBI Taxonomy" id="4615"/>
    <lineage>
        <taxon>Eukaryota</taxon>
        <taxon>Viridiplantae</taxon>
        <taxon>Streptophyta</taxon>
        <taxon>Embryophyta</taxon>
        <taxon>Tracheophyta</taxon>
        <taxon>Spermatophyta</taxon>
        <taxon>Magnoliopsida</taxon>
        <taxon>Liliopsida</taxon>
        <taxon>Poales</taxon>
        <taxon>Bromeliaceae</taxon>
        <taxon>Bromelioideae</taxon>
        <taxon>Ananas</taxon>
    </lineage>
</organism>